<dbReference type="AlphaFoldDB" id="A0A6C0HXV6"/>
<accession>A0A6C0HXV6</accession>
<name>A0A6C0HXV6_9ZZZZ</name>
<evidence type="ECO:0000313" key="1">
    <source>
        <dbReference type="EMBL" id="QHT85404.1"/>
    </source>
</evidence>
<organism evidence="1">
    <name type="scientific">viral metagenome</name>
    <dbReference type="NCBI Taxonomy" id="1070528"/>
    <lineage>
        <taxon>unclassified sequences</taxon>
        <taxon>metagenomes</taxon>
        <taxon>organismal metagenomes</taxon>
    </lineage>
</organism>
<sequence>MNIIDALRDKYKHHEYMKQKVEDYLANLPVLMASLEEEYDKKQQKKQALLEKREEFITFFFSQYSFFYIPQTEVFVQHTLDYKVVHEDTILHLICSLLDKSLISSKTKIISVILKRIKENLFLQSTNTYVSKMIRNALPFSKEIASYFLVILGDVLLGKNQYIFYIDVSYKPFLKSLHESFCFLLHKSLDVFKHKYYDHTYDLCRVIPGQCKEYTPLLPLEVIIAAVTYSNQYSSDDYLKEKQRHDVLLLKQNTPESLVQLFLDSYTTKGGTMVYKDAYFLWKTFLRSKFLPFVVSQQNFKAILQQMGICEGEVCQLTTTMQTNLLKFKHFWDKYMIADEEYSYDLQEVLDVFQKQERTTLTMESMKEVLSVEYPSVMIDGTTVMYYKCTIWNKNLDIDMAMNVCTQEDKFAFYEQYTKISHKKCATKEYFEKYVSIV</sequence>
<protein>
    <submittedName>
        <fullName evidence="1">Uncharacterized protein</fullName>
    </submittedName>
</protein>
<reference evidence="1" key="1">
    <citation type="journal article" date="2020" name="Nature">
        <title>Giant virus diversity and host interactions through global metagenomics.</title>
        <authorList>
            <person name="Schulz F."/>
            <person name="Roux S."/>
            <person name="Paez-Espino D."/>
            <person name="Jungbluth S."/>
            <person name="Walsh D.A."/>
            <person name="Denef V.J."/>
            <person name="McMahon K.D."/>
            <person name="Konstantinidis K.T."/>
            <person name="Eloe-Fadrosh E.A."/>
            <person name="Kyrpides N.C."/>
            <person name="Woyke T."/>
        </authorList>
    </citation>
    <scope>NUCLEOTIDE SEQUENCE</scope>
    <source>
        <strain evidence="1">GVMAG-M-3300023184-17</strain>
    </source>
</reference>
<dbReference type="EMBL" id="MN740041">
    <property type="protein sequence ID" value="QHT85404.1"/>
    <property type="molecule type" value="Genomic_DNA"/>
</dbReference>
<proteinExistence type="predicted"/>